<evidence type="ECO:0000259" key="3">
    <source>
        <dbReference type="SMART" id="SM00062"/>
    </source>
</evidence>
<comment type="subcellular location">
    <subcellularLocation>
        <location evidence="1">Cell envelope</location>
    </subcellularLocation>
</comment>
<dbReference type="Pfam" id="PF00497">
    <property type="entry name" value="SBP_bac_3"/>
    <property type="match status" value="1"/>
</dbReference>
<proteinExistence type="predicted"/>
<accession>A0A3B0TIT9</accession>
<reference evidence="4" key="1">
    <citation type="submission" date="2018-06" db="EMBL/GenBank/DDBJ databases">
        <authorList>
            <person name="Zhirakovskaya E."/>
        </authorList>
    </citation>
    <scope>NUCLEOTIDE SEQUENCE</scope>
</reference>
<dbReference type="PROSITE" id="PS01039">
    <property type="entry name" value="SBP_BACTERIAL_3"/>
    <property type="match status" value="1"/>
</dbReference>
<evidence type="ECO:0000256" key="1">
    <source>
        <dbReference type="ARBA" id="ARBA00004196"/>
    </source>
</evidence>
<dbReference type="AlphaFoldDB" id="A0A3B0TIT9"/>
<evidence type="ECO:0000313" key="4">
    <source>
        <dbReference type="EMBL" id="VAW16680.1"/>
    </source>
</evidence>
<name>A0A3B0TIT9_9ZZZZ</name>
<organism evidence="4">
    <name type="scientific">hydrothermal vent metagenome</name>
    <dbReference type="NCBI Taxonomy" id="652676"/>
    <lineage>
        <taxon>unclassified sequences</taxon>
        <taxon>metagenomes</taxon>
        <taxon>ecological metagenomes</taxon>
    </lineage>
</organism>
<protein>
    <submittedName>
        <fullName evidence="4">ABC transporter, substrate-binding protein (Cluster 3, basic aa/glutamine/opines)</fullName>
    </submittedName>
</protein>
<gene>
    <name evidence="4" type="ORF">MNBD_ALPHA11-1659</name>
</gene>
<dbReference type="SMART" id="SM00062">
    <property type="entry name" value="PBPb"/>
    <property type="match status" value="1"/>
</dbReference>
<dbReference type="SUPFAM" id="SSF53850">
    <property type="entry name" value="Periplasmic binding protein-like II"/>
    <property type="match status" value="1"/>
</dbReference>
<feature type="domain" description="Solute-binding protein family 3/N-terminal" evidence="3">
    <location>
        <begin position="33"/>
        <end position="267"/>
    </location>
</feature>
<dbReference type="Gene3D" id="3.40.190.10">
    <property type="entry name" value="Periplasmic binding protein-like II"/>
    <property type="match status" value="2"/>
</dbReference>
<dbReference type="EMBL" id="UOEQ01000111">
    <property type="protein sequence ID" value="VAW16680.1"/>
    <property type="molecule type" value="Genomic_DNA"/>
</dbReference>
<dbReference type="GO" id="GO:0030313">
    <property type="term" value="C:cell envelope"/>
    <property type="evidence" value="ECO:0007669"/>
    <property type="project" value="UniProtKB-SubCell"/>
</dbReference>
<sequence length="276" mass="30322">MKLLSLKSLTIGVVALFATSSVTIASQNGTTETLRVGMECTYAPFNYRTAEGELAGYDVDVANGVAEILGAELEFVCQQWDGMIPALLANKFDLIIASMSITDSRLEKIDFSGPYRDSIGRLIGKANVDLNLFDEAGDPIPENFDGLRVGLERASTYANWFEAKLPGAEVVLYDASEPLYLDLQNGRVDMIMTNPMKAQLRFLSQDEGNAFAFVSPAISEVEFFGIGVGIGLRQGQDELRERLSSAIRDLINNGSLEEYALKIFPFPIHNPEWGME</sequence>
<dbReference type="InterPro" id="IPR001638">
    <property type="entry name" value="Solute-binding_3/MltF_N"/>
</dbReference>
<dbReference type="PANTHER" id="PTHR35936:SF17">
    <property type="entry name" value="ARGININE-BINDING EXTRACELLULAR PROTEIN ARTP"/>
    <property type="match status" value="1"/>
</dbReference>
<dbReference type="InterPro" id="IPR018313">
    <property type="entry name" value="SBP_3_CS"/>
</dbReference>
<dbReference type="PANTHER" id="PTHR35936">
    <property type="entry name" value="MEMBRANE-BOUND LYTIC MUREIN TRANSGLYCOSYLASE F"/>
    <property type="match status" value="1"/>
</dbReference>
<evidence type="ECO:0000256" key="2">
    <source>
        <dbReference type="ARBA" id="ARBA00022729"/>
    </source>
</evidence>
<keyword evidence="2" id="KW-0732">Signal</keyword>